<evidence type="ECO:0000313" key="9">
    <source>
        <dbReference type="Proteomes" id="UP000501602"/>
    </source>
</evidence>
<dbReference type="InterPro" id="IPR004089">
    <property type="entry name" value="MCPsignal_dom"/>
</dbReference>
<evidence type="ECO:0000256" key="3">
    <source>
        <dbReference type="ARBA" id="ARBA00029447"/>
    </source>
</evidence>
<dbReference type="SMART" id="SM00283">
    <property type="entry name" value="MA"/>
    <property type="match status" value="1"/>
</dbReference>
<dbReference type="EMBL" id="CP051180">
    <property type="protein sequence ID" value="QIZ76694.1"/>
    <property type="molecule type" value="Genomic_DNA"/>
</dbReference>
<proteinExistence type="inferred from homology"/>
<dbReference type="InterPro" id="IPR003660">
    <property type="entry name" value="HAMP_dom"/>
</dbReference>
<keyword evidence="9" id="KW-1185">Reference proteome</keyword>
<dbReference type="PANTHER" id="PTHR32089">
    <property type="entry name" value="METHYL-ACCEPTING CHEMOTAXIS PROTEIN MCPB"/>
    <property type="match status" value="1"/>
</dbReference>
<dbReference type="GO" id="GO:0006935">
    <property type="term" value="P:chemotaxis"/>
    <property type="evidence" value="ECO:0007669"/>
    <property type="project" value="UniProtKB-ARBA"/>
</dbReference>
<dbReference type="RefSeq" id="WP_168659955.1">
    <property type="nucleotide sequence ID" value="NZ_CP051180.1"/>
</dbReference>
<evidence type="ECO:0000256" key="5">
    <source>
        <dbReference type="SAM" id="Phobius"/>
    </source>
</evidence>
<dbReference type="GO" id="GO:0007165">
    <property type="term" value="P:signal transduction"/>
    <property type="evidence" value="ECO:0007669"/>
    <property type="project" value="UniProtKB-KW"/>
</dbReference>
<accession>A0A6H1UCC5</accession>
<evidence type="ECO:0000256" key="1">
    <source>
        <dbReference type="ARBA" id="ARBA00004370"/>
    </source>
</evidence>
<dbReference type="CDD" id="cd11386">
    <property type="entry name" value="MCP_signal"/>
    <property type="match status" value="1"/>
</dbReference>
<feature type="transmembrane region" description="Helical" evidence="5">
    <location>
        <begin position="279"/>
        <end position="302"/>
    </location>
</feature>
<comment type="subcellular location">
    <subcellularLocation>
        <location evidence="1">Membrane</location>
    </subcellularLocation>
</comment>
<dbReference type="PROSITE" id="PS50885">
    <property type="entry name" value="HAMP"/>
    <property type="match status" value="1"/>
</dbReference>
<keyword evidence="5" id="KW-1133">Transmembrane helix</keyword>
<dbReference type="Pfam" id="PF00015">
    <property type="entry name" value="MCPsignal"/>
    <property type="match status" value="1"/>
</dbReference>
<dbReference type="GO" id="GO:0016020">
    <property type="term" value="C:membrane"/>
    <property type="evidence" value="ECO:0007669"/>
    <property type="project" value="UniProtKB-SubCell"/>
</dbReference>
<evidence type="ECO:0000256" key="2">
    <source>
        <dbReference type="ARBA" id="ARBA00023224"/>
    </source>
</evidence>
<sequence length="635" mass="68499">MKSIGFKGSLIASVLMLLALSLIVSNALSYKQLRDTTIETIDTRSLTNVNYEAEILSQWFARRSKAIESLAVNYLAGHSAEHYVLLAEITQAGAGIDEVMFSNEDNQSFSTYEGDNWDNGVAYPDLFDGTTRPWYQLGKASGVLDVTEVYLDANTNLPVISVVKSVEDGVILGDIYLGVLDDAVKSIDFPGAMAVIFDDSGTVLATDDPNLTVGEKLSELGMSTQWNQIHNEGQQRLEYVQHGVERLAYVKPVELVNDKRWHLMVEVDKRIAYAELDTALTSAIISSLIMLAIGCLLVLVVLNRMFQPILRLKAMVQELAQGEGDLTKRLPISSNDDIGQISESINQVVANMQQLMAEVVQASDHITASIDQVKRQALDTNDGLQAHSAETHQIVAAIEEMNATAQDVARNAAEASQFTERTNQKTQNSQAMIIDTAKTVTRLVGEVDSTASSIATINSDTVEITHVLKVIGDIADQTNLLALNAAIEAARAGDQGRGFAVVADEVRALAGRTQKSTAEVEATLAKLQHGSETSISAMAVAKGTCENTSVSTAAVVEELDSIVESVVQLNDLNSQIATAAEEQSSVALELSRNMNSIQDIVANLSQNGQQAATEATNLAAINDKLKEVIGRFKLS</sequence>
<dbReference type="SMART" id="SM00304">
    <property type="entry name" value="HAMP"/>
    <property type="match status" value="2"/>
</dbReference>
<protein>
    <submittedName>
        <fullName evidence="8">Methyl-accepting chemotaxis protein</fullName>
    </submittedName>
</protein>
<comment type="similarity">
    <text evidence="3">Belongs to the methyl-accepting chemotaxis (MCP) protein family.</text>
</comment>
<gene>
    <name evidence="8" type="ORF">HER31_07310</name>
</gene>
<keyword evidence="5" id="KW-0472">Membrane</keyword>
<feature type="domain" description="Methyl-accepting transducer" evidence="6">
    <location>
        <begin position="362"/>
        <end position="598"/>
    </location>
</feature>
<dbReference type="Gene3D" id="3.30.450.20">
    <property type="entry name" value="PAS domain"/>
    <property type="match status" value="2"/>
</dbReference>
<evidence type="ECO:0000259" key="6">
    <source>
        <dbReference type="PROSITE" id="PS50111"/>
    </source>
</evidence>
<evidence type="ECO:0000313" key="8">
    <source>
        <dbReference type="EMBL" id="QIZ76694.1"/>
    </source>
</evidence>
<feature type="domain" description="HAMP" evidence="7">
    <location>
        <begin position="303"/>
        <end position="357"/>
    </location>
</feature>
<keyword evidence="2 4" id="KW-0807">Transducer</keyword>
<dbReference type="Gene3D" id="1.10.287.950">
    <property type="entry name" value="Methyl-accepting chemotaxis protein"/>
    <property type="match status" value="1"/>
</dbReference>
<dbReference type="SUPFAM" id="SSF58104">
    <property type="entry name" value="Methyl-accepting chemotaxis protein (MCP) signaling domain"/>
    <property type="match status" value="1"/>
</dbReference>
<evidence type="ECO:0000259" key="7">
    <source>
        <dbReference type="PROSITE" id="PS50885"/>
    </source>
</evidence>
<dbReference type="KEGG" id="fes:HER31_07310"/>
<dbReference type="PROSITE" id="PS50111">
    <property type="entry name" value="CHEMOTAXIS_TRANSDUC_2"/>
    <property type="match status" value="1"/>
</dbReference>
<dbReference type="AlphaFoldDB" id="A0A6H1UCC5"/>
<organism evidence="8 9">
    <name type="scientific">Ferrimonas lipolytica</name>
    <dbReference type="NCBI Taxonomy" id="2724191"/>
    <lineage>
        <taxon>Bacteria</taxon>
        <taxon>Pseudomonadati</taxon>
        <taxon>Pseudomonadota</taxon>
        <taxon>Gammaproteobacteria</taxon>
        <taxon>Alteromonadales</taxon>
        <taxon>Ferrimonadaceae</taxon>
        <taxon>Ferrimonas</taxon>
    </lineage>
</organism>
<dbReference type="PANTHER" id="PTHR32089:SF55">
    <property type="entry name" value="METHYL ACCEPTING SENSORY TRANSDUCER WITH CACHE_2 SMALL MOLECULE BINDING DOMAIN"/>
    <property type="match status" value="1"/>
</dbReference>
<reference evidence="8 9" key="1">
    <citation type="submission" date="2020-04" db="EMBL/GenBank/DDBJ databases">
        <title>Ferrimonas sp. S7 isolated from sea water.</title>
        <authorList>
            <person name="Bae S.S."/>
            <person name="Baek K."/>
        </authorList>
    </citation>
    <scope>NUCLEOTIDE SEQUENCE [LARGE SCALE GENOMIC DNA]</scope>
    <source>
        <strain evidence="8 9">S7</strain>
    </source>
</reference>
<dbReference type="Pfam" id="PF00672">
    <property type="entry name" value="HAMP"/>
    <property type="match status" value="1"/>
</dbReference>
<dbReference type="CDD" id="cd06225">
    <property type="entry name" value="HAMP"/>
    <property type="match status" value="1"/>
</dbReference>
<dbReference type="Proteomes" id="UP000501602">
    <property type="component" value="Chromosome"/>
</dbReference>
<dbReference type="FunFam" id="1.10.287.950:FF:000001">
    <property type="entry name" value="Methyl-accepting chemotaxis sensory transducer"/>
    <property type="match status" value="1"/>
</dbReference>
<evidence type="ECO:0000256" key="4">
    <source>
        <dbReference type="PROSITE-ProRule" id="PRU00284"/>
    </source>
</evidence>
<keyword evidence="5" id="KW-0812">Transmembrane</keyword>
<name>A0A6H1UCC5_9GAMM</name>